<dbReference type="EMBL" id="LC168164">
    <property type="protein sequence ID" value="BAV39131.1"/>
    <property type="molecule type" value="Genomic_DNA"/>
</dbReference>
<name>A0A1B4XWE3_9CAUD</name>
<dbReference type="Proteomes" id="UP000224877">
    <property type="component" value="Segment"/>
</dbReference>
<gene>
    <name evidence="1" type="ORF">BPT24_009</name>
</gene>
<proteinExistence type="predicted"/>
<evidence type="ECO:0000313" key="2">
    <source>
        <dbReference type="Proteomes" id="UP000224877"/>
    </source>
</evidence>
<sequence length="74" mass="8161">MNKVTTKVIGEVPHPKKKGKKILQVEKVQVQVDERTVANVSYISEYPSGLNEGDEVEITMLGGVIPKAQVKKLD</sequence>
<accession>A0A1B4XWE3</accession>
<evidence type="ECO:0000313" key="1">
    <source>
        <dbReference type="EMBL" id="BAV39131.1"/>
    </source>
</evidence>
<reference evidence="1 2" key="1">
    <citation type="submission" date="2016-07" db="EMBL/GenBank/DDBJ databases">
        <title>Characterization of three bacteriophages infecting bacteria isolated from shrimp culture pond water.</title>
        <authorList>
            <person name="Khoa H.V."/>
        </authorList>
    </citation>
    <scope>NUCLEOTIDE SEQUENCE [LARGE SCALE GENOMIC DNA]</scope>
</reference>
<organism evidence="1 2">
    <name type="scientific">Tenacibaculum phage pT24</name>
    <dbReference type="NCBI Taxonomy" id="1880590"/>
    <lineage>
        <taxon>Viruses</taxon>
        <taxon>Duplodnaviria</taxon>
        <taxon>Heunggongvirae</taxon>
        <taxon>Uroviricota</taxon>
        <taxon>Caudoviricetes</taxon>
        <taxon>Kungbxnavirus</taxon>
        <taxon>Kungbxnavirus pT24</taxon>
    </lineage>
</organism>
<keyword evidence="2" id="KW-1185">Reference proteome</keyword>
<protein>
    <submittedName>
        <fullName evidence="1">Uncharacterized protein</fullName>
    </submittedName>
</protein>